<evidence type="ECO:0000259" key="1">
    <source>
        <dbReference type="Pfam" id="PF00078"/>
    </source>
</evidence>
<dbReference type="PANTHER" id="PTHR33116">
    <property type="entry name" value="REVERSE TRANSCRIPTASE ZINC-BINDING DOMAIN-CONTAINING PROTEIN-RELATED-RELATED"/>
    <property type="match status" value="1"/>
</dbReference>
<dbReference type="AlphaFoldDB" id="A0AAW2UHI2"/>
<sequence>MMQLASEFVKEPWVILGDFNAIIDASEVSGHSGDDRSSRVDFSYCVRDAGLVHLPFTGNLFTWHNGSVGSLVSVVFTRKMKVLKPLLCQQRKDEGDLHQNVQLAHAFLLQIQVLRQSFRHSCLLRSIEQCCRLVYSKAVQLELCMLKQRSKLQWLKDGEILTAPALNSEIKDALFDIAEDSAPGLDGFSAGFFKAAWAIVGNDFCAVVHKFFISGVLLKQINATLLTLIPKVQMPSKVSDFRPISCCNVIYKVITKILVKRMQPLLTKIIDYSQNAFVPGRNIADNVLLAQELLTRSISTDVALAGLLSLGVIKGVLQGFSSLSGLHANPHKSQLILAKSAASIKHILQEFMGFQEGVLPVKYLRVPLKSSRLSINGCQALLLRIYKRISGWGHLSLSFAARAQLVKFVLSSLHIYWASIFPLPKGVIKAMEAKFRKFLWQGNASSGQSKVSWAQVYLPVEEGGLGIKGLNLGFMGYPIPPQESDHLDMAESKWSCFWKKLINLRIQLLSIVIYNVCDGTKFKLWQDPWHLEGPLILKYPHSPITTGLHCNALLRSVIHEGHWEWPESAHVNNFQFMTQLPTIYPGNDTILWNNAFGEFSLKDAFSLFIPVAPKVSWSIRFSGKFKTQRHNFILWLAILERFSTMDKPWIRSPGVCVLCNGQDIETHSDLFFRCSYLSRCLHILKRRVKFHWPHFDWSRGILWASSKWRSKHLIHMSFRTLLAALVYFIWAERNSRRFKGTARSEEAIAKIVLEHIRLRIISVNLDPSLQRHILFRIWHIAWGS</sequence>
<reference evidence="3" key="2">
    <citation type="journal article" date="2024" name="Plant">
        <title>Genomic evolution and insights into agronomic trait innovations of Sesamum species.</title>
        <authorList>
            <person name="Miao H."/>
            <person name="Wang L."/>
            <person name="Qu L."/>
            <person name="Liu H."/>
            <person name="Sun Y."/>
            <person name="Le M."/>
            <person name="Wang Q."/>
            <person name="Wei S."/>
            <person name="Zheng Y."/>
            <person name="Lin W."/>
            <person name="Duan Y."/>
            <person name="Cao H."/>
            <person name="Xiong S."/>
            <person name="Wang X."/>
            <person name="Wei L."/>
            <person name="Li C."/>
            <person name="Ma Q."/>
            <person name="Ju M."/>
            <person name="Zhao R."/>
            <person name="Li G."/>
            <person name="Mu C."/>
            <person name="Tian Q."/>
            <person name="Mei H."/>
            <person name="Zhang T."/>
            <person name="Gao T."/>
            <person name="Zhang H."/>
        </authorList>
    </citation>
    <scope>NUCLEOTIDE SEQUENCE</scope>
    <source>
        <strain evidence="3">KEN1</strain>
    </source>
</reference>
<dbReference type="EMBL" id="JACGWN010000012">
    <property type="protein sequence ID" value="KAL0415817.1"/>
    <property type="molecule type" value="Genomic_DNA"/>
</dbReference>
<evidence type="ECO:0000313" key="3">
    <source>
        <dbReference type="EMBL" id="KAL0415817.1"/>
    </source>
</evidence>
<dbReference type="InterPro" id="IPR026960">
    <property type="entry name" value="RVT-Znf"/>
</dbReference>
<dbReference type="SUPFAM" id="SSF56219">
    <property type="entry name" value="DNase I-like"/>
    <property type="match status" value="1"/>
</dbReference>
<dbReference type="SUPFAM" id="SSF56672">
    <property type="entry name" value="DNA/RNA polymerases"/>
    <property type="match status" value="1"/>
</dbReference>
<dbReference type="PANTHER" id="PTHR33116:SF76">
    <property type="entry name" value="DUF4283 DOMAIN-CONTAINING PROTEIN"/>
    <property type="match status" value="1"/>
</dbReference>
<evidence type="ECO:0000259" key="2">
    <source>
        <dbReference type="Pfam" id="PF13966"/>
    </source>
</evidence>
<feature type="domain" description="Reverse transcriptase" evidence="1">
    <location>
        <begin position="233"/>
        <end position="291"/>
    </location>
</feature>
<accession>A0AAW2UHI2</accession>
<dbReference type="InterPro" id="IPR036691">
    <property type="entry name" value="Endo/exonu/phosph_ase_sf"/>
</dbReference>
<organism evidence="3">
    <name type="scientific">Sesamum latifolium</name>
    <dbReference type="NCBI Taxonomy" id="2727402"/>
    <lineage>
        <taxon>Eukaryota</taxon>
        <taxon>Viridiplantae</taxon>
        <taxon>Streptophyta</taxon>
        <taxon>Embryophyta</taxon>
        <taxon>Tracheophyta</taxon>
        <taxon>Spermatophyta</taxon>
        <taxon>Magnoliopsida</taxon>
        <taxon>eudicotyledons</taxon>
        <taxon>Gunneridae</taxon>
        <taxon>Pentapetalae</taxon>
        <taxon>asterids</taxon>
        <taxon>lamiids</taxon>
        <taxon>Lamiales</taxon>
        <taxon>Pedaliaceae</taxon>
        <taxon>Sesamum</taxon>
    </lineage>
</organism>
<dbReference type="Pfam" id="PF13966">
    <property type="entry name" value="zf-RVT"/>
    <property type="match status" value="1"/>
</dbReference>
<reference evidence="3" key="1">
    <citation type="submission" date="2020-06" db="EMBL/GenBank/DDBJ databases">
        <authorList>
            <person name="Li T."/>
            <person name="Hu X."/>
            <person name="Zhang T."/>
            <person name="Song X."/>
            <person name="Zhang H."/>
            <person name="Dai N."/>
            <person name="Sheng W."/>
            <person name="Hou X."/>
            <person name="Wei L."/>
        </authorList>
    </citation>
    <scope>NUCLEOTIDE SEQUENCE</scope>
    <source>
        <strain evidence="3">KEN1</strain>
        <tissue evidence="3">Leaf</tissue>
    </source>
</reference>
<evidence type="ECO:0008006" key="4">
    <source>
        <dbReference type="Google" id="ProtNLM"/>
    </source>
</evidence>
<dbReference type="InterPro" id="IPR043502">
    <property type="entry name" value="DNA/RNA_pol_sf"/>
</dbReference>
<name>A0AAW2UHI2_9LAMI</name>
<dbReference type="Pfam" id="PF00078">
    <property type="entry name" value="RVT_1"/>
    <property type="match status" value="1"/>
</dbReference>
<gene>
    <name evidence="3" type="ORF">Slati_3413600</name>
</gene>
<protein>
    <recommendedName>
        <fullName evidence="4">Reverse transcriptase domain-containing protein</fullName>
    </recommendedName>
</protein>
<proteinExistence type="predicted"/>
<comment type="caution">
    <text evidence="3">The sequence shown here is derived from an EMBL/GenBank/DDBJ whole genome shotgun (WGS) entry which is preliminary data.</text>
</comment>
<feature type="domain" description="Reverse transcriptase zinc-binding" evidence="2">
    <location>
        <begin position="599"/>
        <end position="678"/>
    </location>
</feature>
<dbReference type="InterPro" id="IPR000477">
    <property type="entry name" value="RT_dom"/>
</dbReference>